<dbReference type="PIRSF" id="PIRSF000858">
    <property type="entry name" value="SCOT-t"/>
    <property type="match status" value="1"/>
</dbReference>
<reference evidence="5 6" key="1">
    <citation type="submission" date="2019-10" db="EMBL/GenBank/DDBJ databases">
        <title>Cognatihalovulum marinum gen. nov. sp. nov., a new member of the family Rhodobacteraceae isolated from deep seawater of the Northwest Indian Ocean.</title>
        <authorList>
            <person name="Ruan C."/>
            <person name="Wang J."/>
            <person name="Zheng X."/>
            <person name="Song L."/>
            <person name="Zhu Y."/>
            <person name="Huang Y."/>
            <person name="Lu Z."/>
            <person name="Du W."/>
            <person name="Huang L."/>
            <person name="Dai X."/>
        </authorList>
    </citation>
    <scope>NUCLEOTIDE SEQUENCE [LARGE SCALE GENOMIC DNA]</scope>
    <source>
        <strain evidence="5 6">2CG4</strain>
    </source>
</reference>
<dbReference type="SMART" id="SM00882">
    <property type="entry name" value="CoA_trans"/>
    <property type="match status" value="1"/>
</dbReference>
<dbReference type="GO" id="GO:0008775">
    <property type="term" value="F:acetate CoA-transferase activity"/>
    <property type="evidence" value="ECO:0007669"/>
    <property type="project" value="UniProtKB-EC"/>
</dbReference>
<dbReference type="PANTHER" id="PTHR43293:SF1">
    <property type="entry name" value="ACETATE COA-TRANSFERASE YDIF"/>
    <property type="match status" value="1"/>
</dbReference>
<comment type="function">
    <text evidence="3">CoA transferase having broad substrate specificity for short-chain acyl-CoA thioesters with the activity decreasing when the length of the carboxylic acid chain exceeds four carbons.</text>
</comment>
<dbReference type="SUPFAM" id="SSF100950">
    <property type="entry name" value="NagB/RpiA/CoA transferase-like"/>
    <property type="match status" value="2"/>
</dbReference>
<evidence type="ECO:0000313" key="6">
    <source>
        <dbReference type="Proteomes" id="UP000474957"/>
    </source>
</evidence>
<proteinExistence type="inferred from homology"/>
<keyword evidence="2 3" id="KW-0808">Transferase</keyword>
<sequence length="523" mass="56278">MSKVASAAEAAARIPDDATVTVSSSSSLGCPDLVLKAIGARFDAEGHPRNLTTLHPIAAGDMYGVRGMDHIARDGLLRRVLAGSYPSGPSSLPMPEIWRMIVEDRVAAYNVPSGIMFDMHREAAARRPGVLTKIGFDTFADPIREGCAMNASADAEPIVRRVEFDGDTWLHFPNVIPDVCVLRATTADEFGNLTYEHEGAYLGGLEQAICVRNHGGLVIAQVSRVTARGSLRPHDVRVPGHLVDLVVVDPDQKQTCETPYDPAISGQVMRPWSSFATPEHGIEKVIARRAAQELRGGMVANLGFGISAMVPRILLEAGHPEAVTWAIEQGAVGGMPLTDFAFGCASNADAFVPSPQQFIFFQGAGFDMSFLSFLEVDVEGNVNVSKLSKKPYLTAGCGGFVDITSQARKIVFSGWFEAGAQVELTEQGVSIASPGKFTKMVDRVEHVTFSGRRARELGQDVLYITERCVMRLGETGLVATEIMPGIDPERDIVAASGGRVTIDENAARMPLSLLTEGPMEWQP</sequence>
<name>A0A6L5Z1B0_9RHOB</name>
<evidence type="ECO:0000256" key="3">
    <source>
        <dbReference type="PIRNR" id="PIRNR000858"/>
    </source>
</evidence>
<dbReference type="EMBL" id="WIND01000008">
    <property type="protein sequence ID" value="MSU90356.1"/>
    <property type="molecule type" value="Genomic_DNA"/>
</dbReference>
<protein>
    <recommendedName>
        <fullName evidence="3">Acetate CoA-transferase YdiF</fullName>
        <ecNumber evidence="3">2.8.3.8</ecNumber>
    </recommendedName>
</protein>
<gene>
    <name evidence="5" type="ORF">GE300_12120</name>
</gene>
<accession>A0A6L5Z1B0</accession>
<evidence type="ECO:0000256" key="1">
    <source>
        <dbReference type="ARBA" id="ARBA00007154"/>
    </source>
</evidence>
<evidence type="ECO:0000256" key="2">
    <source>
        <dbReference type="ARBA" id="ARBA00022679"/>
    </source>
</evidence>
<comment type="catalytic activity">
    <reaction evidence="3">
        <text>an acyl-CoA + acetate = a carboxylate + acetyl-CoA</text>
        <dbReference type="Rhea" id="RHEA:13381"/>
        <dbReference type="ChEBI" id="CHEBI:29067"/>
        <dbReference type="ChEBI" id="CHEBI:30089"/>
        <dbReference type="ChEBI" id="CHEBI:57288"/>
        <dbReference type="ChEBI" id="CHEBI:58342"/>
        <dbReference type="EC" id="2.8.3.8"/>
    </reaction>
</comment>
<dbReference type="Proteomes" id="UP000474957">
    <property type="component" value="Unassembled WGS sequence"/>
</dbReference>
<comment type="similarity">
    <text evidence="1 3">Belongs to the 3-oxoacid CoA-transferase family.</text>
</comment>
<dbReference type="RefSeq" id="WP_154446843.1">
    <property type="nucleotide sequence ID" value="NZ_WIND01000008.1"/>
</dbReference>
<evidence type="ECO:0000256" key="4">
    <source>
        <dbReference type="PIRSR" id="PIRSR000858-1"/>
    </source>
</evidence>
<dbReference type="Gene3D" id="3.40.1080.10">
    <property type="entry name" value="Glutaconate Coenzyme A-transferase"/>
    <property type="match status" value="2"/>
</dbReference>
<organism evidence="5 6">
    <name type="scientific">Halovulum marinum</name>
    <dbReference type="NCBI Taxonomy" id="2662447"/>
    <lineage>
        <taxon>Bacteria</taxon>
        <taxon>Pseudomonadati</taxon>
        <taxon>Pseudomonadota</taxon>
        <taxon>Alphaproteobacteria</taxon>
        <taxon>Rhodobacterales</taxon>
        <taxon>Paracoccaceae</taxon>
        <taxon>Halovulum</taxon>
    </lineage>
</organism>
<dbReference type="PROSITE" id="PS51257">
    <property type="entry name" value="PROKAR_LIPOPROTEIN"/>
    <property type="match status" value="1"/>
</dbReference>
<dbReference type="InterPro" id="IPR037171">
    <property type="entry name" value="NagB/RpiA_transferase-like"/>
</dbReference>
<dbReference type="AlphaFoldDB" id="A0A6L5Z1B0"/>
<keyword evidence="6" id="KW-1185">Reference proteome</keyword>
<dbReference type="PANTHER" id="PTHR43293">
    <property type="entry name" value="ACETATE COA-TRANSFERASE YDIF"/>
    <property type="match status" value="1"/>
</dbReference>
<comment type="caution">
    <text evidence="5">The sequence shown here is derived from an EMBL/GenBank/DDBJ whole genome shotgun (WGS) entry which is preliminary data.</text>
</comment>
<feature type="active site" description="5-glutamyl coenzyme A thioester intermediate" evidence="4">
    <location>
        <position position="328"/>
    </location>
</feature>
<evidence type="ECO:0000313" key="5">
    <source>
        <dbReference type="EMBL" id="MSU90356.1"/>
    </source>
</evidence>
<dbReference type="InterPro" id="IPR014388">
    <property type="entry name" value="3-oxoacid_CoA-transferase"/>
</dbReference>
<dbReference type="Pfam" id="PF01144">
    <property type="entry name" value="CoA_trans"/>
    <property type="match status" value="1"/>
</dbReference>
<dbReference type="GO" id="GO:0046952">
    <property type="term" value="P:ketone body catabolic process"/>
    <property type="evidence" value="ECO:0007669"/>
    <property type="project" value="InterPro"/>
</dbReference>
<dbReference type="InterPro" id="IPR004165">
    <property type="entry name" value="CoA_trans_fam_I"/>
</dbReference>
<dbReference type="EC" id="2.8.3.8" evidence="3"/>